<evidence type="ECO:0000313" key="2">
    <source>
        <dbReference type="Proteomes" id="UP000272942"/>
    </source>
</evidence>
<sequence>MDDIFCVTDRENCILQTLKSFNEAHPSLKFTVEVETDNLLEFLDVAVTRMQVKDKLPKLTSSTIIYSFKCVCGACYIGRTLRRLSQRVKEHHPRWLSQGKTGCISSAIVGHLVDTGHKIEQEKAFDIVYRIPLNRLKVARVRTLAMAEAIVIGLLGPNLYALKRLVQVLQLPWPGVKTKTEHDPAGERSHQLIR</sequence>
<keyword evidence="2" id="KW-1185">Reference proteome</keyword>
<gene>
    <name evidence="1" type="ORF">ECPE_LOCUS14457</name>
</gene>
<dbReference type="PANTHER" id="PTHR21301">
    <property type="entry name" value="REVERSE TRANSCRIPTASE"/>
    <property type="match status" value="1"/>
</dbReference>
<dbReference type="EMBL" id="UZAN01057620">
    <property type="protein sequence ID" value="VDP91729.1"/>
    <property type="molecule type" value="Genomic_DNA"/>
</dbReference>
<reference evidence="1 2" key="2">
    <citation type="submission" date="2018-11" db="EMBL/GenBank/DDBJ databases">
        <authorList>
            <consortium name="Pathogen Informatics"/>
        </authorList>
    </citation>
    <scope>NUCLEOTIDE SEQUENCE [LARGE SCALE GENOMIC DNA]</scope>
    <source>
        <strain evidence="1 2">Egypt</strain>
    </source>
</reference>
<dbReference type="PANTHER" id="PTHR21301:SF10">
    <property type="entry name" value="REVERSE TRANSCRIPTASE DOMAIN-CONTAINING PROTEIN"/>
    <property type="match status" value="1"/>
</dbReference>
<evidence type="ECO:0000313" key="1">
    <source>
        <dbReference type="EMBL" id="VDP91729.1"/>
    </source>
</evidence>
<evidence type="ECO:0000313" key="3">
    <source>
        <dbReference type="WBParaSite" id="ECPE_0001449701-mRNA-1"/>
    </source>
</evidence>
<accession>A0A183B5H2</accession>
<dbReference type="Proteomes" id="UP000272942">
    <property type="component" value="Unassembled WGS sequence"/>
</dbReference>
<proteinExistence type="predicted"/>
<protein>
    <submittedName>
        <fullName evidence="3">Reverse transcriptase domain-containing protein</fullName>
    </submittedName>
</protein>
<reference evidence="3" key="1">
    <citation type="submission" date="2016-06" db="UniProtKB">
        <authorList>
            <consortium name="WormBaseParasite"/>
        </authorList>
    </citation>
    <scope>IDENTIFICATION</scope>
</reference>
<name>A0A183B5H2_9TREM</name>
<dbReference type="WBParaSite" id="ECPE_0001449701-mRNA-1">
    <property type="protein sequence ID" value="ECPE_0001449701-mRNA-1"/>
    <property type="gene ID" value="ECPE_0001449701"/>
</dbReference>
<dbReference type="OrthoDB" id="6228800at2759"/>
<dbReference type="AlphaFoldDB" id="A0A183B5H2"/>
<organism evidence="3">
    <name type="scientific">Echinostoma caproni</name>
    <dbReference type="NCBI Taxonomy" id="27848"/>
    <lineage>
        <taxon>Eukaryota</taxon>
        <taxon>Metazoa</taxon>
        <taxon>Spiralia</taxon>
        <taxon>Lophotrochozoa</taxon>
        <taxon>Platyhelminthes</taxon>
        <taxon>Trematoda</taxon>
        <taxon>Digenea</taxon>
        <taxon>Plagiorchiida</taxon>
        <taxon>Echinostomata</taxon>
        <taxon>Echinostomatoidea</taxon>
        <taxon>Echinostomatidae</taxon>
        <taxon>Echinostoma</taxon>
    </lineage>
</organism>